<keyword evidence="1" id="KW-0732">Signal</keyword>
<dbReference type="Gene3D" id="3.90.1720.30">
    <property type="entry name" value="PPPDE domains"/>
    <property type="match status" value="1"/>
</dbReference>
<dbReference type="Proteomes" id="UP001500518">
    <property type="component" value="Unassembled WGS sequence"/>
</dbReference>
<dbReference type="InterPro" id="IPR042266">
    <property type="entry name" value="PPPDE_sf"/>
</dbReference>
<sequence length="185" mass="20662">MIPQVLSRFTARMVAAVLLAVAAVGLATPAQADVQVSFHSFNGSVLWGRYPHTFVVLKGELDDGTKVDANYGFSARYTSQAISSGPAEHMIMTETERTIAATNRHFTVTVSDREYRRLLATVLAWRDYPGDYYDLDENNCIHFVAALARVVGLEADVPEDYLRRPKAWLNYISRKNPQLGAREIP</sequence>
<protein>
    <recommendedName>
        <fullName evidence="4">DUF4105 domain-containing protein</fullName>
    </recommendedName>
</protein>
<dbReference type="RefSeq" id="WP_346032206.1">
    <property type="nucleotide sequence ID" value="NZ_BAABHV010000009.1"/>
</dbReference>
<proteinExistence type="predicted"/>
<dbReference type="EMBL" id="BAABHV010000009">
    <property type="protein sequence ID" value="GAA5051759.1"/>
    <property type="molecule type" value="Genomic_DNA"/>
</dbReference>
<keyword evidence="3" id="KW-1185">Reference proteome</keyword>
<feature type="signal peptide" evidence="1">
    <location>
        <begin position="1"/>
        <end position="32"/>
    </location>
</feature>
<evidence type="ECO:0000313" key="3">
    <source>
        <dbReference type="Proteomes" id="UP001500518"/>
    </source>
</evidence>
<organism evidence="2 3">
    <name type="scientific">Erythrobacter westpacificensis</name>
    <dbReference type="NCBI Taxonomy" id="1055231"/>
    <lineage>
        <taxon>Bacteria</taxon>
        <taxon>Pseudomonadati</taxon>
        <taxon>Pseudomonadota</taxon>
        <taxon>Alphaproteobacteria</taxon>
        <taxon>Sphingomonadales</taxon>
        <taxon>Erythrobacteraceae</taxon>
        <taxon>Erythrobacter/Porphyrobacter group</taxon>
        <taxon>Erythrobacter</taxon>
    </lineage>
</organism>
<name>A0ABP9K5G5_9SPHN</name>
<accession>A0ABP9K5G5</accession>
<evidence type="ECO:0008006" key="4">
    <source>
        <dbReference type="Google" id="ProtNLM"/>
    </source>
</evidence>
<reference evidence="3" key="1">
    <citation type="journal article" date="2019" name="Int. J. Syst. Evol. Microbiol.">
        <title>The Global Catalogue of Microorganisms (GCM) 10K type strain sequencing project: providing services to taxonomists for standard genome sequencing and annotation.</title>
        <authorList>
            <consortium name="The Broad Institute Genomics Platform"/>
            <consortium name="The Broad Institute Genome Sequencing Center for Infectious Disease"/>
            <person name="Wu L."/>
            <person name="Ma J."/>
        </authorList>
    </citation>
    <scope>NUCLEOTIDE SEQUENCE [LARGE SCALE GENOMIC DNA]</scope>
    <source>
        <strain evidence="3">JCM 18014</strain>
    </source>
</reference>
<feature type="chain" id="PRO_5047286369" description="DUF4105 domain-containing protein" evidence="1">
    <location>
        <begin position="33"/>
        <end position="185"/>
    </location>
</feature>
<evidence type="ECO:0000256" key="1">
    <source>
        <dbReference type="SAM" id="SignalP"/>
    </source>
</evidence>
<gene>
    <name evidence="2" type="ORF">GCM10023208_11970</name>
</gene>
<evidence type="ECO:0000313" key="2">
    <source>
        <dbReference type="EMBL" id="GAA5051759.1"/>
    </source>
</evidence>
<comment type="caution">
    <text evidence="2">The sequence shown here is derived from an EMBL/GenBank/DDBJ whole genome shotgun (WGS) entry which is preliminary data.</text>
</comment>